<protein>
    <submittedName>
        <fullName evidence="1">Uncharacterized protein</fullName>
    </submittedName>
</protein>
<accession>U9T1P2</accession>
<gene>
    <name evidence="1" type="ORF">GLOINDRAFT_8674</name>
</gene>
<proteinExistence type="predicted"/>
<dbReference type="HOGENOM" id="CLU_1603622_0_0_1"/>
<name>U9T1P2_RHIID</name>
<sequence>MYQSLAPENDSAELNVLNDSRKYFSYNDQDLHEMLRIFVSKNNLKLAELNDPSLSVFLPFTCEYKDLKDNSSQKILRNIIIELKAHLKTIPINGNEALKLQYICSYFVGIAQNAIQLESALSNRKCKASEIEEEDVFTRKTFGIITDAEKWYLMECSLDNKRKPSF</sequence>
<evidence type="ECO:0000313" key="1">
    <source>
        <dbReference type="EMBL" id="ESA00253.1"/>
    </source>
</evidence>
<dbReference type="EMBL" id="KI297334">
    <property type="protein sequence ID" value="ESA00253.1"/>
    <property type="molecule type" value="Genomic_DNA"/>
</dbReference>
<organism evidence="1">
    <name type="scientific">Rhizophagus irregularis (strain DAOM 181602 / DAOM 197198 / MUCL 43194)</name>
    <name type="common">Arbuscular mycorrhizal fungus</name>
    <name type="synonym">Glomus intraradices</name>
    <dbReference type="NCBI Taxonomy" id="747089"/>
    <lineage>
        <taxon>Eukaryota</taxon>
        <taxon>Fungi</taxon>
        <taxon>Fungi incertae sedis</taxon>
        <taxon>Mucoromycota</taxon>
        <taxon>Glomeromycotina</taxon>
        <taxon>Glomeromycetes</taxon>
        <taxon>Glomerales</taxon>
        <taxon>Glomeraceae</taxon>
        <taxon>Rhizophagus</taxon>
    </lineage>
</organism>
<dbReference type="AlphaFoldDB" id="U9T1P2"/>
<reference evidence="1" key="1">
    <citation type="submission" date="2013-07" db="EMBL/GenBank/DDBJ databases">
        <title>The genome of an arbuscular mycorrhizal fungus provides insights into the evolution of the oldest plant symbiosis.</title>
        <authorList>
            <consortium name="DOE Joint Genome Institute"/>
            <person name="Tisserant E."/>
            <person name="Malbreil M."/>
            <person name="Kuo A."/>
            <person name="Kohler A."/>
            <person name="Symeonidi A."/>
            <person name="Balestrini R."/>
            <person name="Charron P."/>
            <person name="Duensing N."/>
            <person name="Frei-dit-Frey N."/>
            <person name="Gianinazzi-Pearson V."/>
            <person name="Gilbert B."/>
            <person name="Handa Y."/>
            <person name="Hijri M."/>
            <person name="Kaul R."/>
            <person name="Kawaguchi M."/>
            <person name="Krajinski F."/>
            <person name="Lammers P."/>
            <person name="Lapierre D."/>
            <person name="Masclaux F.G."/>
            <person name="Murat C."/>
            <person name="Morin E."/>
            <person name="Ndikumana S."/>
            <person name="Pagni M."/>
            <person name="Petitpierre D."/>
            <person name="Requena N."/>
            <person name="Rosikiewicz P."/>
            <person name="Riley R."/>
            <person name="Saito K."/>
            <person name="San Clemente H."/>
            <person name="Shapiro H."/>
            <person name="van Tuinen D."/>
            <person name="Becard G."/>
            <person name="Bonfante P."/>
            <person name="Paszkowski U."/>
            <person name="Shachar-Hill Y."/>
            <person name="Young J.P."/>
            <person name="Sanders I.R."/>
            <person name="Henrissat B."/>
            <person name="Rensing S.A."/>
            <person name="Grigoriev I.V."/>
            <person name="Corradi N."/>
            <person name="Roux C."/>
            <person name="Martin F."/>
        </authorList>
    </citation>
    <scope>NUCLEOTIDE SEQUENCE</scope>
    <source>
        <strain evidence="1">DAOM 197198</strain>
    </source>
</reference>
<dbReference type="VEuPathDB" id="FungiDB:RhiirFUN_023903"/>